<dbReference type="EMBL" id="CAADJA010000002">
    <property type="protein sequence ID" value="VFS46521.1"/>
    <property type="molecule type" value="Genomic_DNA"/>
</dbReference>
<accession>A0A484ZFV5</accession>
<organism evidence="1 2">
    <name type="scientific">Budvicia aquatica</name>
    <dbReference type="NCBI Taxonomy" id="82979"/>
    <lineage>
        <taxon>Bacteria</taxon>
        <taxon>Pseudomonadati</taxon>
        <taxon>Pseudomonadota</taxon>
        <taxon>Gammaproteobacteria</taxon>
        <taxon>Enterobacterales</taxon>
        <taxon>Budviciaceae</taxon>
        <taxon>Budvicia</taxon>
    </lineage>
</organism>
<dbReference type="AlphaFoldDB" id="A0A484ZFV5"/>
<sequence length="34" mass="3829">MMDNNKNTLTTIILVDKIRMLGFFSLIKAIGTTN</sequence>
<protein>
    <submittedName>
        <fullName evidence="1">Uncharacterized protein</fullName>
    </submittedName>
</protein>
<name>A0A484ZFV5_9GAMM</name>
<evidence type="ECO:0000313" key="2">
    <source>
        <dbReference type="Proteomes" id="UP000373449"/>
    </source>
</evidence>
<evidence type="ECO:0000313" key="1">
    <source>
        <dbReference type="EMBL" id="VFS46521.1"/>
    </source>
</evidence>
<proteinExistence type="predicted"/>
<gene>
    <name evidence="1" type="ORF">NCTC12282_01430</name>
</gene>
<reference evidence="1 2" key="1">
    <citation type="submission" date="2019-03" db="EMBL/GenBank/DDBJ databases">
        <authorList>
            <consortium name="Pathogen Informatics"/>
        </authorList>
    </citation>
    <scope>NUCLEOTIDE SEQUENCE [LARGE SCALE GENOMIC DNA]</scope>
    <source>
        <strain evidence="1 2">NCTC12282</strain>
    </source>
</reference>
<dbReference type="Proteomes" id="UP000373449">
    <property type="component" value="Unassembled WGS sequence"/>
</dbReference>